<evidence type="ECO:0000313" key="2">
    <source>
        <dbReference type="Proteomes" id="UP001364617"/>
    </source>
</evidence>
<sequence length="152" mass="16606">MQLQVPRMTRVADGEVPIRDLSLRCGQVVLEVSLWRDEALVELSLGDQVEISCLRASLRPSPKLNSSSYSTVEKTVAEPVEVEVTIIGVMEGDAGATVLLSDAYEEFTVPAALHLDIAADDLPIKLTLIHQNNTVNSIEQLGEMLEAMFESI</sequence>
<evidence type="ECO:0000313" key="1">
    <source>
        <dbReference type="EMBL" id="KAK7137432.1"/>
    </source>
</evidence>
<reference evidence="1 2" key="1">
    <citation type="submission" date="2024-02" db="EMBL/GenBank/DDBJ databases">
        <title>Chromosome-level genome assembly of the Eurasian Minnow (Phoxinus phoxinus).</title>
        <authorList>
            <person name="Oriowo T.O."/>
            <person name="Martin S."/>
            <person name="Stange M."/>
            <person name="Chrysostomakis Y."/>
            <person name="Brown T."/>
            <person name="Winkler S."/>
            <person name="Kukowka S."/>
            <person name="Myers E.W."/>
            <person name="Bohne A."/>
        </authorList>
    </citation>
    <scope>NUCLEOTIDE SEQUENCE [LARGE SCALE GENOMIC DNA]</scope>
    <source>
        <strain evidence="1">ZFMK-TIS-60720</strain>
        <tissue evidence="1">Whole Organism</tissue>
    </source>
</reference>
<gene>
    <name evidence="1" type="ORF">R3I93_017501</name>
</gene>
<accession>A0AAN9GYC2</accession>
<organism evidence="1 2">
    <name type="scientific">Phoxinus phoxinus</name>
    <name type="common">Eurasian minnow</name>
    <dbReference type="NCBI Taxonomy" id="58324"/>
    <lineage>
        <taxon>Eukaryota</taxon>
        <taxon>Metazoa</taxon>
        <taxon>Chordata</taxon>
        <taxon>Craniata</taxon>
        <taxon>Vertebrata</taxon>
        <taxon>Euteleostomi</taxon>
        <taxon>Actinopterygii</taxon>
        <taxon>Neopterygii</taxon>
        <taxon>Teleostei</taxon>
        <taxon>Ostariophysi</taxon>
        <taxon>Cypriniformes</taxon>
        <taxon>Leuciscidae</taxon>
        <taxon>Phoxininae</taxon>
        <taxon>Phoxinus</taxon>
    </lineage>
</organism>
<comment type="caution">
    <text evidence="1">The sequence shown here is derived from an EMBL/GenBank/DDBJ whole genome shotgun (WGS) entry which is preliminary data.</text>
</comment>
<keyword evidence="2" id="KW-1185">Reference proteome</keyword>
<proteinExistence type="predicted"/>
<dbReference type="AlphaFoldDB" id="A0AAN9GYC2"/>
<protein>
    <submittedName>
        <fullName evidence="1">Uncharacterized protein</fullName>
    </submittedName>
</protein>
<dbReference type="Proteomes" id="UP001364617">
    <property type="component" value="Unassembled WGS sequence"/>
</dbReference>
<name>A0AAN9GYC2_9TELE</name>
<dbReference type="EMBL" id="JAYKXH010000018">
    <property type="protein sequence ID" value="KAK7137432.1"/>
    <property type="molecule type" value="Genomic_DNA"/>
</dbReference>